<keyword evidence="1" id="KW-0812">Transmembrane</keyword>
<evidence type="ECO:0000256" key="1">
    <source>
        <dbReference type="SAM" id="Phobius"/>
    </source>
</evidence>
<evidence type="ECO:0000313" key="3">
    <source>
        <dbReference type="Proteomes" id="UP000093985"/>
    </source>
</evidence>
<feature type="transmembrane region" description="Helical" evidence="1">
    <location>
        <begin position="115"/>
        <end position="135"/>
    </location>
</feature>
<dbReference type="AlphaFoldDB" id="A0A1A2ERG0"/>
<organism evidence="2 3">
    <name type="scientific">Mycolicibacter sinensis (strain JDM601)</name>
    <name type="common">Mycobacterium sinense</name>
    <dbReference type="NCBI Taxonomy" id="875328"/>
    <lineage>
        <taxon>Bacteria</taxon>
        <taxon>Bacillati</taxon>
        <taxon>Actinomycetota</taxon>
        <taxon>Actinomycetes</taxon>
        <taxon>Mycobacteriales</taxon>
        <taxon>Mycobacteriaceae</taxon>
        <taxon>Mycolicibacter</taxon>
    </lineage>
</organism>
<comment type="caution">
    <text evidence="2">The sequence shown here is derived from an EMBL/GenBank/DDBJ whole genome shotgun (WGS) entry which is preliminary data.</text>
</comment>
<accession>A0A1A2ERG0</accession>
<keyword evidence="1" id="KW-1133">Transmembrane helix</keyword>
<evidence type="ECO:0000313" key="2">
    <source>
        <dbReference type="EMBL" id="OBG07426.1"/>
    </source>
</evidence>
<proteinExistence type="predicted"/>
<protein>
    <submittedName>
        <fullName evidence="2">Uncharacterized protein</fullName>
    </submittedName>
</protein>
<feature type="transmembrane region" description="Helical" evidence="1">
    <location>
        <begin position="85"/>
        <end position="103"/>
    </location>
</feature>
<gene>
    <name evidence="2" type="ORF">A5771_06745</name>
</gene>
<feature type="transmembrane region" description="Helical" evidence="1">
    <location>
        <begin position="60"/>
        <end position="79"/>
    </location>
</feature>
<reference evidence="3" key="1">
    <citation type="submission" date="2016-06" db="EMBL/GenBank/DDBJ databases">
        <authorList>
            <person name="Sutton G."/>
            <person name="Brinkac L."/>
            <person name="Sanka R."/>
            <person name="Adams M."/>
            <person name="Lau E."/>
            <person name="Mehaffy C."/>
            <person name="Tameris M."/>
            <person name="Hatherill M."/>
            <person name="Hanekom W."/>
            <person name="Mahomed H."/>
            <person name="Mcshane H."/>
        </authorList>
    </citation>
    <scope>NUCLEOTIDE SEQUENCE [LARGE SCALE GENOMIC DNA]</scope>
    <source>
        <strain evidence="3">852014-51077_SCH5608930-a</strain>
    </source>
</reference>
<dbReference type="Proteomes" id="UP000093985">
    <property type="component" value="Unassembled WGS sequence"/>
</dbReference>
<name>A0A1A2ERG0_MYCSD</name>
<sequence length="141" mass="14069">MAGAVAIVAGGGLAAAIAAPSPTRHGVWAVAYLVLVLGVGQLVLGAGQALLAAEPLTSGAARVTAAAFNVSGAAIVLGVVTDHIAVFNIGAALLFLVLAWLLYGVRRTARRGWALVTYRGFIAALIVSIPIGMLITTAGRG</sequence>
<dbReference type="EMBL" id="LZIN01000038">
    <property type="protein sequence ID" value="OBG07426.1"/>
    <property type="molecule type" value="Genomic_DNA"/>
</dbReference>
<keyword evidence="1" id="KW-0472">Membrane</keyword>
<feature type="transmembrane region" description="Helical" evidence="1">
    <location>
        <begin position="28"/>
        <end position="53"/>
    </location>
</feature>